<proteinExistence type="predicted"/>
<organism evidence="1 2">
    <name type="scientific">Entomophthora muscae</name>
    <dbReference type="NCBI Taxonomy" id="34485"/>
    <lineage>
        <taxon>Eukaryota</taxon>
        <taxon>Fungi</taxon>
        <taxon>Fungi incertae sedis</taxon>
        <taxon>Zoopagomycota</taxon>
        <taxon>Entomophthoromycotina</taxon>
        <taxon>Entomophthoromycetes</taxon>
        <taxon>Entomophthorales</taxon>
        <taxon>Entomophthoraceae</taxon>
        <taxon>Entomophthora</taxon>
    </lineage>
</organism>
<comment type="caution">
    <text evidence="1">The sequence shown here is derived from an EMBL/GenBank/DDBJ whole genome shotgun (WGS) entry which is preliminary data.</text>
</comment>
<reference evidence="1" key="1">
    <citation type="submission" date="2022-04" db="EMBL/GenBank/DDBJ databases">
        <title>Genome of the entomopathogenic fungus Entomophthora muscae.</title>
        <authorList>
            <person name="Elya C."/>
            <person name="Lovett B.R."/>
            <person name="Lee E."/>
            <person name="Macias A.M."/>
            <person name="Hajek A.E."/>
            <person name="De Bivort B.L."/>
            <person name="Kasson M.T."/>
            <person name="De Fine Licht H.H."/>
            <person name="Stajich J.E."/>
        </authorList>
    </citation>
    <scope>NUCLEOTIDE SEQUENCE</scope>
    <source>
        <strain evidence="1">Berkeley</strain>
    </source>
</reference>
<name>A0ACC2UAM3_9FUNG</name>
<evidence type="ECO:0000313" key="2">
    <source>
        <dbReference type="Proteomes" id="UP001165960"/>
    </source>
</evidence>
<gene>
    <name evidence="1" type="primary">ATP23_3</name>
    <name evidence="1" type="ORF">DSO57_1029218</name>
</gene>
<keyword evidence="2" id="KW-1185">Reference proteome</keyword>
<evidence type="ECO:0000313" key="1">
    <source>
        <dbReference type="EMBL" id="KAJ9083947.1"/>
    </source>
</evidence>
<sequence length="109" mass="12378">MLKELRKIGCGFNQIHFKCAPCDGTRSSGFNPDATLGNGPILLCQNGYSSKKQLEDTMAHELIHAYDHCRYKVDWDNLYHYACTVVRATSLSGNCGMINEFKRGHFFNR</sequence>
<keyword evidence="1" id="KW-0378">Hydrolase</keyword>
<accession>A0ACC2UAM3</accession>
<protein>
    <submittedName>
        <fullName evidence="1">Mitochondrial inner membrane protease atp23</fullName>
    </submittedName>
</protein>
<keyword evidence="1" id="KW-0645">Protease</keyword>
<dbReference type="EMBL" id="QTSX02000901">
    <property type="protein sequence ID" value="KAJ9083947.1"/>
    <property type="molecule type" value="Genomic_DNA"/>
</dbReference>
<dbReference type="Proteomes" id="UP001165960">
    <property type="component" value="Unassembled WGS sequence"/>
</dbReference>